<feature type="compositionally biased region" description="Basic and acidic residues" evidence="1">
    <location>
        <begin position="364"/>
        <end position="375"/>
    </location>
</feature>
<feature type="compositionally biased region" description="Polar residues" evidence="1">
    <location>
        <begin position="499"/>
        <end position="513"/>
    </location>
</feature>
<feature type="compositionally biased region" description="Basic and acidic residues" evidence="1">
    <location>
        <begin position="110"/>
        <end position="119"/>
    </location>
</feature>
<dbReference type="Proteomes" id="UP001628179">
    <property type="component" value="Unassembled WGS sequence"/>
</dbReference>
<feature type="region of interest" description="Disordered" evidence="1">
    <location>
        <begin position="442"/>
        <end position="461"/>
    </location>
</feature>
<evidence type="ECO:0008006" key="4">
    <source>
        <dbReference type="Google" id="ProtNLM"/>
    </source>
</evidence>
<feature type="compositionally biased region" description="Acidic residues" evidence="1">
    <location>
        <begin position="634"/>
        <end position="648"/>
    </location>
</feature>
<proteinExistence type="predicted"/>
<accession>A0ABQ0G771</accession>
<comment type="caution">
    <text evidence="2">The sequence shown here is derived from an EMBL/GenBank/DDBJ whole genome shotgun (WGS) entry which is preliminary data.</text>
</comment>
<feature type="region of interest" description="Disordered" evidence="1">
    <location>
        <begin position="1070"/>
        <end position="1107"/>
    </location>
</feature>
<name>A0ABQ0G771_9PEZI</name>
<feature type="region of interest" description="Disordered" evidence="1">
    <location>
        <begin position="1032"/>
        <end position="1055"/>
    </location>
</feature>
<feature type="compositionally biased region" description="Polar residues" evidence="1">
    <location>
        <begin position="653"/>
        <end position="668"/>
    </location>
</feature>
<feature type="compositionally biased region" description="Acidic residues" evidence="1">
    <location>
        <begin position="1071"/>
        <end position="1088"/>
    </location>
</feature>
<feature type="region of interest" description="Disordered" evidence="1">
    <location>
        <begin position="203"/>
        <end position="239"/>
    </location>
</feature>
<feature type="compositionally biased region" description="Polar residues" evidence="1">
    <location>
        <begin position="298"/>
        <end position="315"/>
    </location>
</feature>
<feature type="region of interest" description="Disordered" evidence="1">
    <location>
        <begin position="1141"/>
        <end position="1165"/>
    </location>
</feature>
<feature type="region of interest" description="Disordered" evidence="1">
    <location>
        <begin position="346"/>
        <end position="429"/>
    </location>
</feature>
<evidence type="ECO:0000313" key="2">
    <source>
        <dbReference type="EMBL" id="GAB1313608.1"/>
    </source>
</evidence>
<organism evidence="2 3">
    <name type="scientific">Madurella fahalii</name>
    <dbReference type="NCBI Taxonomy" id="1157608"/>
    <lineage>
        <taxon>Eukaryota</taxon>
        <taxon>Fungi</taxon>
        <taxon>Dikarya</taxon>
        <taxon>Ascomycota</taxon>
        <taxon>Pezizomycotina</taxon>
        <taxon>Sordariomycetes</taxon>
        <taxon>Sordariomycetidae</taxon>
        <taxon>Sordariales</taxon>
        <taxon>Sordariales incertae sedis</taxon>
        <taxon>Madurella</taxon>
    </lineage>
</organism>
<feature type="region of interest" description="Disordered" evidence="1">
    <location>
        <begin position="531"/>
        <end position="718"/>
    </location>
</feature>
<sequence>MKPCLGSPHREWLHPERFCNQPIYCEALHNPDDVLCPGSDDESYHSPADRRMRYEAQAQRFLEGKPVFLLSASLRGPFDRKSGWVNPWRSKSTSRTKSVRRRRPPASRRATVDHHESSHVPDSSGYHLRTPERQGAPPRAINTPPRYMDDESFDRVWDWRDRVLAEIQDSVSSSQNVSQTEPALLDSRLATQYFVAPVASFDGGSRSSSAPLTPSVADRTMKPGAPGISGREVNGLSPSLQDKAGQVACSGRAPASASSLSSIGPQAITEDLSPFDATDLSPHAVRIYEQLVIAERATSTNEEQRGAQNVSTESITAKKAPSMRSPAEREHAKVIESSTPCDIFPEATASSTRAKAQASSRTDGSFRYRRNDGRAILKRSRPGSKLFDSHYAPRDSDLYPTLDDQPATSRSEDKTRRTRLERKTADETLTVASESLHEVITVTTGLERRATPENTLTPMHCQPMQELDGQATEPDQSERDEEDGDTETTSQIDGPTLVPSGSASGSDHPSTPSFGHFSAEKHSQDIIYESAGFPRRLLWPKSRRSANRDSAPMFALGPELTPNSTQPESVGLGHNFPAKEVVSEPADKSEAVQVPPEGQALVNTQQDPPSVVNEGFEGHAESTVEKVRGSETGSEGEDEKLPEQEEPQVDTMADSNTSEGTESETQPASRGPELGIQSPWVKEDVAPLPGRAPDLNTSSDSEDTGDTRDTDPKAVQSPWMNQANTVPHIPHVTEQLHPSQVGTLDLSFIASQALEQAVSQSLWARGDSQIAAPEPPVFNPLSSPANSVILPIAAITQSQQLAGHEEDIDMCNSQLYPPHPSTPETKQSGLPTPDFTFPVRSFRDFMTPSPQRPAKRRRISTDTHCHLPSTQALINAAISNPWAKPSTSRPRRQKRVSWAPLPDETEPTTPAIEPDVAAADSRCGAGLSTSDANVIRTKTPTQVPRAGSPPPSILATSKLPTEANQKFAKHFAAVTNRRRRGGSSGGVAAQRTPHLQKRRLLPSESQRVCPSPAVDAMAEAFLQADAHRVDAERGASCSSSPPSSSALRDGDGRGPELAAVQEQPCMMGVEVVDDNNNDDDDEEEEDDDKENRERGPVLSLPDDEASASQLIDDVSAVMENLDDYLGGGAWDLDAELAKASAAERRREGECRESGSGLGGLMDAGV</sequence>
<dbReference type="GeneID" id="98174562"/>
<dbReference type="RefSeq" id="XP_070915340.1">
    <property type="nucleotide sequence ID" value="XM_071059239.1"/>
</dbReference>
<keyword evidence="3" id="KW-1185">Reference proteome</keyword>
<dbReference type="EMBL" id="BAAFSV010000002">
    <property type="protein sequence ID" value="GAB1313608.1"/>
    <property type="molecule type" value="Genomic_DNA"/>
</dbReference>
<evidence type="ECO:0000256" key="1">
    <source>
        <dbReference type="SAM" id="MobiDB-lite"/>
    </source>
</evidence>
<protein>
    <recommendedName>
        <fullName evidence="4">Protamine P1</fullName>
    </recommendedName>
</protein>
<feature type="region of interest" description="Disordered" evidence="1">
    <location>
        <begin position="880"/>
        <end position="913"/>
    </location>
</feature>
<feature type="region of interest" description="Disordered" evidence="1">
    <location>
        <begin position="468"/>
        <end position="519"/>
    </location>
</feature>
<reference evidence="2 3" key="1">
    <citation type="submission" date="2024-09" db="EMBL/GenBank/DDBJ databases">
        <title>Itraconazole resistance in Madurella fahalii resulting from another homologue of gene encoding cytochrome P450 14-alpha sterol demethylase (CYP51).</title>
        <authorList>
            <person name="Yoshioka I."/>
            <person name="Fahal A.H."/>
            <person name="Kaneko S."/>
            <person name="Yaguchi T."/>
        </authorList>
    </citation>
    <scope>NUCLEOTIDE SEQUENCE [LARGE SCALE GENOMIC DNA]</scope>
    <source>
        <strain evidence="2 3">IFM 68171</strain>
    </source>
</reference>
<gene>
    <name evidence="2" type="ORF">MFIFM68171_03818</name>
</gene>
<feature type="compositionally biased region" description="Basic and acidic residues" evidence="1">
    <location>
        <begin position="581"/>
        <end position="590"/>
    </location>
</feature>
<evidence type="ECO:0000313" key="3">
    <source>
        <dbReference type="Proteomes" id="UP001628179"/>
    </source>
</evidence>
<feature type="compositionally biased region" description="Basic and acidic residues" evidence="1">
    <location>
        <begin position="616"/>
        <end position="629"/>
    </location>
</feature>
<feature type="region of interest" description="Disordered" evidence="1">
    <location>
        <begin position="298"/>
        <end position="327"/>
    </location>
</feature>
<feature type="compositionally biased region" description="Basic and acidic residues" evidence="1">
    <location>
        <begin position="387"/>
        <end position="397"/>
    </location>
</feature>
<feature type="compositionally biased region" description="Basic and acidic residues" evidence="1">
    <location>
        <begin position="1141"/>
        <end position="1152"/>
    </location>
</feature>
<feature type="compositionally biased region" description="Basic residues" evidence="1">
    <location>
        <begin position="92"/>
        <end position="106"/>
    </location>
</feature>
<feature type="region of interest" description="Disordered" evidence="1">
    <location>
        <begin position="811"/>
        <end position="833"/>
    </location>
</feature>
<feature type="compositionally biased region" description="Polar residues" evidence="1">
    <location>
        <begin position="348"/>
        <end position="363"/>
    </location>
</feature>
<feature type="compositionally biased region" description="Low complexity" evidence="1">
    <location>
        <begin position="1036"/>
        <end position="1045"/>
    </location>
</feature>
<feature type="compositionally biased region" description="Gly residues" evidence="1">
    <location>
        <begin position="1155"/>
        <end position="1165"/>
    </location>
</feature>
<feature type="region of interest" description="Disordered" evidence="1">
    <location>
        <begin position="85"/>
        <end position="147"/>
    </location>
</feature>
<feature type="region of interest" description="Disordered" evidence="1">
    <location>
        <begin position="977"/>
        <end position="1008"/>
    </location>
</feature>